<evidence type="ECO:0000313" key="2">
    <source>
        <dbReference type="EMBL" id="EGV98189.1"/>
    </source>
</evidence>
<sequence length="65" mass="6845">MFWVSGTHTSLSQKRLATGLLLGAAAREKTKTGVQRIVQGSGLEAGLPPPEGPPSALSREETVSW</sequence>
<dbReference type="EMBL" id="JH000073">
    <property type="protein sequence ID" value="EGV98189.1"/>
    <property type="molecule type" value="Genomic_DNA"/>
</dbReference>
<evidence type="ECO:0000313" key="3">
    <source>
        <dbReference type="Proteomes" id="UP000001075"/>
    </source>
</evidence>
<dbReference type="InParanoid" id="G3GZ62"/>
<name>G3GZ62_CRIGR</name>
<proteinExistence type="predicted"/>
<feature type="region of interest" description="Disordered" evidence="1">
    <location>
        <begin position="40"/>
        <end position="65"/>
    </location>
</feature>
<evidence type="ECO:0000256" key="1">
    <source>
        <dbReference type="SAM" id="MobiDB-lite"/>
    </source>
</evidence>
<protein>
    <submittedName>
        <fullName evidence="2">Uncharacterized protein</fullName>
    </submittedName>
</protein>
<organism evidence="2 3">
    <name type="scientific">Cricetulus griseus</name>
    <name type="common">Chinese hamster</name>
    <name type="synonym">Cricetulus barabensis griseus</name>
    <dbReference type="NCBI Taxonomy" id="10029"/>
    <lineage>
        <taxon>Eukaryota</taxon>
        <taxon>Metazoa</taxon>
        <taxon>Chordata</taxon>
        <taxon>Craniata</taxon>
        <taxon>Vertebrata</taxon>
        <taxon>Euteleostomi</taxon>
        <taxon>Mammalia</taxon>
        <taxon>Eutheria</taxon>
        <taxon>Euarchontoglires</taxon>
        <taxon>Glires</taxon>
        <taxon>Rodentia</taxon>
        <taxon>Myomorpha</taxon>
        <taxon>Muroidea</taxon>
        <taxon>Cricetidae</taxon>
        <taxon>Cricetinae</taxon>
        <taxon>Cricetulus</taxon>
    </lineage>
</organism>
<gene>
    <name evidence="2" type="ORF">I79_003144</name>
</gene>
<dbReference type="AlphaFoldDB" id="G3GZ62"/>
<accession>G3GZ62</accession>
<reference evidence="3" key="1">
    <citation type="journal article" date="2011" name="Nat. Biotechnol.">
        <title>The genomic sequence of the Chinese hamster ovary (CHO)-K1 cell line.</title>
        <authorList>
            <person name="Xu X."/>
            <person name="Nagarajan H."/>
            <person name="Lewis N.E."/>
            <person name="Pan S."/>
            <person name="Cai Z."/>
            <person name="Liu X."/>
            <person name="Chen W."/>
            <person name="Xie M."/>
            <person name="Wang W."/>
            <person name="Hammond S."/>
            <person name="Andersen M.R."/>
            <person name="Neff N."/>
            <person name="Passarelli B."/>
            <person name="Koh W."/>
            <person name="Fan H.C."/>
            <person name="Wang J."/>
            <person name="Gui Y."/>
            <person name="Lee K.H."/>
            <person name="Betenbaugh M.J."/>
            <person name="Quake S.R."/>
            <person name="Famili I."/>
            <person name="Palsson B.O."/>
            <person name="Wang J."/>
        </authorList>
    </citation>
    <scope>NUCLEOTIDE SEQUENCE [LARGE SCALE GENOMIC DNA]</scope>
    <source>
        <strain evidence="3">CHO K1 cell line</strain>
    </source>
</reference>
<dbReference type="Proteomes" id="UP000001075">
    <property type="component" value="Unassembled WGS sequence"/>
</dbReference>